<proteinExistence type="predicted"/>
<name>A0AAD7YZP0_MYTSE</name>
<reference evidence="2" key="1">
    <citation type="submission" date="2023-03" db="EMBL/GenBank/DDBJ databases">
        <title>Chromosome-level genomes of two armyworms, Mythimna separata and Mythimna loreyi, provide insights into the biosynthesis and reception of sex pheromones.</title>
        <authorList>
            <person name="Zhao H."/>
        </authorList>
    </citation>
    <scope>NUCLEOTIDE SEQUENCE</scope>
    <source>
        <strain evidence="2">BeijingLab</strain>
        <tissue evidence="2">Pupa</tissue>
    </source>
</reference>
<dbReference type="EMBL" id="JARGEI010000004">
    <property type="protein sequence ID" value="KAJ8732530.1"/>
    <property type="molecule type" value="Genomic_DNA"/>
</dbReference>
<protein>
    <submittedName>
        <fullName evidence="2">Uncharacterized protein</fullName>
    </submittedName>
</protein>
<feature type="region of interest" description="Disordered" evidence="1">
    <location>
        <begin position="216"/>
        <end position="255"/>
    </location>
</feature>
<comment type="caution">
    <text evidence="2">The sequence shown here is derived from an EMBL/GenBank/DDBJ whole genome shotgun (WGS) entry which is preliminary data.</text>
</comment>
<keyword evidence="3" id="KW-1185">Reference proteome</keyword>
<evidence type="ECO:0000313" key="3">
    <source>
        <dbReference type="Proteomes" id="UP001231518"/>
    </source>
</evidence>
<dbReference type="AlphaFoldDB" id="A0AAD7YZP0"/>
<sequence>MTTLADIMENQRMAMMSINQRMTNFEVHLKESQPGADLSGLHKDFSAFKVHVWSVLSALQLQIAELSRSTDVIEMRHRKKFLLLGGVPETPGEQTPEVTATILQSKLGLTDMSPSSLIVCHRLGVASEGRARPILFRCADNTVRGVIWKTKTKLKGSSYVVSEFLTRQRQSAFSTARRLFGVTNVWTMDGNINVKLPDGKRRRVFSLEEVVALGEEHGRQLDQDTPSVSTTKSNNASAQASTPASTRSRRIVKKK</sequence>
<evidence type="ECO:0000256" key="1">
    <source>
        <dbReference type="SAM" id="MobiDB-lite"/>
    </source>
</evidence>
<organism evidence="2 3">
    <name type="scientific">Mythimna separata</name>
    <name type="common">Oriental armyworm</name>
    <name type="synonym">Pseudaletia separata</name>
    <dbReference type="NCBI Taxonomy" id="271217"/>
    <lineage>
        <taxon>Eukaryota</taxon>
        <taxon>Metazoa</taxon>
        <taxon>Ecdysozoa</taxon>
        <taxon>Arthropoda</taxon>
        <taxon>Hexapoda</taxon>
        <taxon>Insecta</taxon>
        <taxon>Pterygota</taxon>
        <taxon>Neoptera</taxon>
        <taxon>Endopterygota</taxon>
        <taxon>Lepidoptera</taxon>
        <taxon>Glossata</taxon>
        <taxon>Ditrysia</taxon>
        <taxon>Noctuoidea</taxon>
        <taxon>Noctuidae</taxon>
        <taxon>Noctuinae</taxon>
        <taxon>Hadenini</taxon>
        <taxon>Mythimna</taxon>
    </lineage>
</organism>
<dbReference type="Proteomes" id="UP001231518">
    <property type="component" value="Chromosome 6"/>
</dbReference>
<gene>
    <name evidence="2" type="ORF">PYW07_015129</name>
</gene>
<feature type="compositionally biased region" description="Polar residues" evidence="1">
    <location>
        <begin position="223"/>
        <end position="246"/>
    </location>
</feature>
<accession>A0AAD7YZP0</accession>
<evidence type="ECO:0000313" key="2">
    <source>
        <dbReference type="EMBL" id="KAJ8732530.1"/>
    </source>
</evidence>